<dbReference type="OrthoDB" id="10260946at2759"/>
<evidence type="ECO:0000256" key="1">
    <source>
        <dbReference type="SAM" id="MobiDB-lite"/>
    </source>
</evidence>
<proteinExistence type="predicted"/>
<protein>
    <submittedName>
        <fullName evidence="2">Uncharacterized protein</fullName>
    </submittedName>
</protein>
<dbReference type="AlphaFoldDB" id="A0A843V729"/>
<name>A0A843V729_COLES</name>
<reference evidence="2" key="1">
    <citation type="submission" date="2017-07" db="EMBL/GenBank/DDBJ databases">
        <title>Taro Niue Genome Assembly and Annotation.</title>
        <authorList>
            <person name="Atibalentja N."/>
            <person name="Keating K."/>
            <person name="Fields C.J."/>
        </authorList>
    </citation>
    <scope>NUCLEOTIDE SEQUENCE</scope>
    <source>
        <strain evidence="2">Niue_2</strain>
        <tissue evidence="2">Leaf</tissue>
    </source>
</reference>
<dbReference type="Proteomes" id="UP000652761">
    <property type="component" value="Unassembled WGS sequence"/>
</dbReference>
<evidence type="ECO:0000313" key="3">
    <source>
        <dbReference type="Proteomes" id="UP000652761"/>
    </source>
</evidence>
<gene>
    <name evidence="2" type="ORF">Taro_026796</name>
</gene>
<feature type="region of interest" description="Disordered" evidence="1">
    <location>
        <begin position="83"/>
        <end position="108"/>
    </location>
</feature>
<organism evidence="2 3">
    <name type="scientific">Colocasia esculenta</name>
    <name type="common">Wild taro</name>
    <name type="synonym">Arum esculentum</name>
    <dbReference type="NCBI Taxonomy" id="4460"/>
    <lineage>
        <taxon>Eukaryota</taxon>
        <taxon>Viridiplantae</taxon>
        <taxon>Streptophyta</taxon>
        <taxon>Embryophyta</taxon>
        <taxon>Tracheophyta</taxon>
        <taxon>Spermatophyta</taxon>
        <taxon>Magnoliopsida</taxon>
        <taxon>Liliopsida</taxon>
        <taxon>Araceae</taxon>
        <taxon>Aroideae</taxon>
        <taxon>Colocasieae</taxon>
        <taxon>Colocasia</taxon>
    </lineage>
</organism>
<comment type="caution">
    <text evidence="2">The sequence shown here is derived from an EMBL/GenBank/DDBJ whole genome shotgun (WGS) entry which is preliminary data.</text>
</comment>
<keyword evidence="3" id="KW-1185">Reference proteome</keyword>
<dbReference type="EMBL" id="NMUH01001638">
    <property type="protein sequence ID" value="MQL94142.1"/>
    <property type="molecule type" value="Genomic_DNA"/>
</dbReference>
<evidence type="ECO:0000313" key="2">
    <source>
        <dbReference type="EMBL" id="MQL94142.1"/>
    </source>
</evidence>
<sequence>MHMFFPPVEQDSGMSELLASDSEGLIHIWDRRLGSLPHLELTTNTRSQLNSIQLDIEERVHHPLLTSMKIAAMLDKIASLKANSPWTNGVKPRPCEAKGNGPSLAKTH</sequence>
<accession>A0A843V729</accession>